<evidence type="ECO:0000256" key="10">
    <source>
        <dbReference type="ARBA" id="ARBA00022605"/>
    </source>
</evidence>
<feature type="domain" description="ACT" evidence="22">
    <location>
        <begin position="283"/>
        <end position="360"/>
    </location>
</feature>
<evidence type="ECO:0000256" key="3">
    <source>
        <dbReference type="ARBA" id="ARBA00004496"/>
    </source>
</evidence>
<dbReference type="FunFam" id="3.30.70.260:FF:000012">
    <property type="entry name" value="Prephenate dehydratase"/>
    <property type="match status" value="1"/>
</dbReference>
<dbReference type="InterPro" id="IPR018528">
    <property type="entry name" value="Preph_deHydtase_CS"/>
</dbReference>
<dbReference type="RefSeq" id="WP_123658048.1">
    <property type="nucleotide sequence ID" value="NZ_AYKG01000020.1"/>
</dbReference>
<dbReference type="Pfam" id="PF01817">
    <property type="entry name" value="CM_2"/>
    <property type="match status" value="1"/>
</dbReference>
<dbReference type="EC" id="4.2.1.51" evidence="7"/>
<evidence type="ECO:0000256" key="14">
    <source>
        <dbReference type="ARBA" id="ARBA00023239"/>
    </source>
</evidence>
<comment type="caution">
    <text evidence="23">The sequence shown here is derived from an EMBL/GenBank/DDBJ whole genome shotgun (WGS) entry which is preliminary data.</text>
</comment>
<evidence type="ECO:0000256" key="7">
    <source>
        <dbReference type="ARBA" id="ARBA00013147"/>
    </source>
</evidence>
<dbReference type="Pfam" id="PF01842">
    <property type="entry name" value="ACT"/>
    <property type="match status" value="1"/>
</dbReference>
<dbReference type="PROSITE" id="PS51171">
    <property type="entry name" value="PREPHENATE_DEHYDR_3"/>
    <property type="match status" value="1"/>
</dbReference>
<dbReference type="InterPro" id="IPR008242">
    <property type="entry name" value="Chor_mutase/pphenate_deHydtase"/>
</dbReference>
<comment type="function">
    <text evidence="2">Catalyzes the Claisen rearrangement of chorismate to prephenate and the decarboxylation/dehydration of prephenate to phenylpyruvate.</text>
</comment>
<dbReference type="Pfam" id="PF00800">
    <property type="entry name" value="PDT"/>
    <property type="match status" value="1"/>
</dbReference>
<comment type="catalytic activity">
    <reaction evidence="1">
        <text>chorismate = prephenate</text>
        <dbReference type="Rhea" id="RHEA:13897"/>
        <dbReference type="ChEBI" id="CHEBI:29748"/>
        <dbReference type="ChEBI" id="CHEBI:29934"/>
        <dbReference type="EC" id="5.4.99.5"/>
    </reaction>
</comment>
<dbReference type="GO" id="GO:0005737">
    <property type="term" value="C:cytoplasm"/>
    <property type="evidence" value="ECO:0007669"/>
    <property type="project" value="UniProtKB-SubCell"/>
</dbReference>
<dbReference type="GO" id="GO:0046417">
    <property type="term" value="P:chorismate metabolic process"/>
    <property type="evidence" value="ECO:0007669"/>
    <property type="project" value="InterPro"/>
</dbReference>
<dbReference type="UniPathway" id="UPA00121">
    <property type="reaction ID" value="UER00345"/>
</dbReference>
<dbReference type="GO" id="GO:0004106">
    <property type="term" value="F:chorismate mutase activity"/>
    <property type="evidence" value="ECO:0007669"/>
    <property type="project" value="UniProtKB-EC"/>
</dbReference>
<dbReference type="Gene3D" id="1.20.59.10">
    <property type="entry name" value="Chorismate mutase"/>
    <property type="match status" value="1"/>
</dbReference>
<evidence type="ECO:0000256" key="16">
    <source>
        <dbReference type="ARBA" id="ARBA00031175"/>
    </source>
</evidence>
<keyword evidence="14" id="KW-0456">Lyase</keyword>
<dbReference type="InParanoid" id="A0A423PSM2"/>
<dbReference type="Gene3D" id="3.30.70.260">
    <property type="match status" value="1"/>
</dbReference>
<keyword evidence="10" id="KW-0028">Amino-acid biosynthesis</keyword>
<dbReference type="FunCoup" id="A0A423PSM2">
    <property type="interactions" value="481"/>
</dbReference>
<evidence type="ECO:0000259" key="20">
    <source>
        <dbReference type="PROSITE" id="PS51168"/>
    </source>
</evidence>
<evidence type="ECO:0000259" key="22">
    <source>
        <dbReference type="PROSITE" id="PS51671"/>
    </source>
</evidence>
<evidence type="ECO:0000256" key="17">
    <source>
        <dbReference type="ARBA" id="ARBA00031520"/>
    </source>
</evidence>
<dbReference type="SUPFAM" id="SSF48600">
    <property type="entry name" value="Chorismate mutase II"/>
    <property type="match status" value="1"/>
</dbReference>
<dbReference type="PROSITE" id="PS51671">
    <property type="entry name" value="ACT"/>
    <property type="match status" value="1"/>
</dbReference>
<gene>
    <name evidence="23" type="ORF">SAJA_07625</name>
</gene>
<feature type="domain" description="Prephenate dehydratase" evidence="21">
    <location>
        <begin position="96"/>
        <end position="271"/>
    </location>
</feature>
<dbReference type="CDD" id="cd13630">
    <property type="entry name" value="PBP2_PDT_1"/>
    <property type="match status" value="1"/>
</dbReference>
<dbReference type="UniPathway" id="UPA00120">
    <property type="reaction ID" value="UER00203"/>
</dbReference>
<protein>
    <recommendedName>
        <fullName evidence="8">Bifunctional chorismate mutase/prephenate dehydratase</fullName>
        <ecNumber evidence="7">4.2.1.51</ecNumber>
        <ecNumber evidence="6">5.4.99.5</ecNumber>
    </recommendedName>
    <alternativeName>
        <fullName evidence="17">Chorismate mutase-prephenate dehydratase</fullName>
    </alternativeName>
    <alternativeName>
        <fullName evidence="16">p-protein</fullName>
    </alternativeName>
</protein>
<evidence type="ECO:0000313" key="23">
    <source>
        <dbReference type="EMBL" id="ROO28605.1"/>
    </source>
</evidence>
<evidence type="ECO:0000313" key="24">
    <source>
        <dbReference type="Proteomes" id="UP000285310"/>
    </source>
</evidence>
<dbReference type="PROSITE" id="PS51168">
    <property type="entry name" value="CHORISMATE_MUT_2"/>
    <property type="match status" value="1"/>
</dbReference>
<dbReference type="PIRSF" id="PIRSF001500">
    <property type="entry name" value="Chor_mut_pdt_Ppr"/>
    <property type="match status" value="1"/>
</dbReference>
<dbReference type="GO" id="GO:0004664">
    <property type="term" value="F:prephenate dehydratase activity"/>
    <property type="evidence" value="ECO:0007669"/>
    <property type="project" value="UniProtKB-EC"/>
</dbReference>
<keyword evidence="24" id="KW-1185">Reference proteome</keyword>
<dbReference type="OrthoDB" id="9802281at2"/>
<dbReference type="InterPro" id="IPR036979">
    <property type="entry name" value="CM_dom_sf"/>
</dbReference>
<feature type="site" description="Essential for prephenate dehydratase activity" evidence="19">
    <location>
        <position position="264"/>
    </location>
</feature>
<dbReference type="PANTHER" id="PTHR21022">
    <property type="entry name" value="PREPHENATE DEHYDRATASE P PROTEIN"/>
    <property type="match status" value="1"/>
</dbReference>
<evidence type="ECO:0000256" key="4">
    <source>
        <dbReference type="ARBA" id="ARBA00004741"/>
    </source>
</evidence>
<accession>A0A423PSM2</accession>
<sequence length="368" mass="40114">MTQPSADDDALNDARQRIDALDQQIQALVNERAGVAVQVAEIKQRQGRTDFYRPEREAQVLARVAERNAGPLPDQAMARIVREIMSACLALEQPMTVAYLGPEGTYTQAAVYKHFGHAVAASPHAAINDIFRDVEAGNAHFGVVPVENSTEGVVSHTLDQLVGSALIICGEVALPVHHHLLSHERDIGRIKRVVAHAQSLAQCRNWLDSHMPGVVREAVSSNGEAARRVAGENGAAAIAARAASDYYDLPILASNIEDDPNNTTRFLVLGRQSVPRSGRDMTSILVSIHNRPGMLYRLLAPAAEAGVDLARIESRPSRRQAWDYNFFIDMEGHADDPPVRRVIEAIQSEAALIKILGSYPRSIGLEAE</sequence>
<evidence type="ECO:0000256" key="15">
    <source>
        <dbReference type="ARBA" id="ARBA00023268"/>
    </source>
</evidence>
<keyword evidence="12" id="KW-0584">Phenylalanine biosynthesis</keyword>
<dbReference type="GO" id="GO:0009094">
    <property type="term" value="P:L-phenylalanine biosynthetic process"/>
    <property type="evidence" value="ECO:0007669"/>
    <property type="project" value="UniProtKB-UniPathway"/>
</dbReference>
<dbReference type="InterPro" id="IPR001086">
    <property type="entry name" value="Preph_deHydtase"/>
</dbReference>
<evidence type="ECO:0000256" key="2">
    <source>
        <dbReference type="ARBA" id="ARBA00002364"/>
    </source>
</evidence>
<keyword evidence="9" id="KW-0963">Cytoplasm</keyword>
<evidence type="ECO:0000256" key="19">
    <source>
        <dbReference type="PIRSR" id="PIRSR001500-2"/>
    </source>
</evidence>
<comment type="pathway">
    <text evidence="5">Metabolic intermediate biosynthesis; prephenate biosynthesis; prephenate from chorismate: step 1/1.</text>
</comment>
<comment type="subcellular location">
    <subcellularLocation>
        <location evidence="3">Cytoplasm</location>
    </subcellularLocation>
</comment>
<dbReference type="InterPro" id="IPR045865">
    <property type="entry name" value="ACT-like_dom_sf"/>
</dbReference>
<evidence type="ECO:0000256" key="12">
    <source>
        <dbReference type="ARBA" id="ARBA00023222"/>
    </source>
</evidence>
<dbReference type="PROSITE" id="PS00857">
    <property type="entry name" value="PREPHENATE_DEHYDR_1"/>
    <property type="match status" value="1"/>
</dbReference>
<dbReference type="EMBL" id="AYKG01000020">
    <property type="protein sequence ID" value="ROO28605.1"/>
    <property type="molecule type" value="Genomic_DNA"/>
</dbReference>
<evidence type="ECO:0000256" key="18">
    <source>
        <dbReference type="ARBA" id="ARBA00047848"/>
    </source>
</evidence>
<evidence type="ECO:0000256" key="6">
    <source>
        <dbReference type="ARBA" id="ARBA00012404"/>
    </source>
</evidence>
<evidence type="ECO:0000256" key="9">
    <source>
        <dbReference type="ARBA" id="ARBA00022490"/>
    </source>
</evidence>
<dbReference type="Gene3D" id="3.40.190.10">
    <property type="entry name" value="Periplasmic binding protein-like II"/>
    <property type="match status" value="2"/>
</dbReference>
<evidence type="ECO:0000256" key="1">
    <source>
        <dbReference type="ARBA" id="ARBA00000824"/>
    </source>
</evidence>
<name>A0A423PSM2_9GAMM</name>
<evidence type="ECO:0000256" key="13">
    <source>
        <dbReference type="ARBA" id="ARBA00023235"/>
    </source>
</evidence>
<dbReference type="SUPFAM" id="SSF53850">
    <property type="entry name" value="Periplasmic binding protein-like II"/>
    <property type="match status" value="1"/>
</dbReference>
<comment type="catalytic activity">
    <reaction evidence="18">
        <text>prephenate + H(+) = 3-phenylpyruvate + CO2 + H2O</text>
        <dbReference type="Rhea" id="RHEA:21648"/>
        <dbReference type="ChEBI" id="CHEBI:15377"/>
        <dbReference type="ChEBI" id="CHEBI:15378"/>
        <dbReference type="ChEBI" id="CHEBI:16526"/>
        <dbReference type="ChEBI" id="CHEBI:18005"/>
        <dbReference type="ChEBI" id="CHEBI:29934"/>
        <dbReference type="EC" id="4.2.1.51"/>
    </reaction>
</comment>
<comment type="pathway">
    <text evidence="4">Amino-acid biosynthesis; L-phenylalanine biosynthesis; phenylpyruvate from prephenate: step 1/1.</text>
</comment>
<dbReference type="FunFam" id="3.40.190.10:FF:000034">
    <property type="entry name" value="Chorismate mutase/prephenate dehydratase"/>
    <property type="match status" value="1"/>
</dbReference>
<dbReference type="SMART" id="SM00830">
    <property type="entry name" value="CM_2"/>
    <property type="match status" value="1"/>
</dbReference>
<evidence type="ECO:0000256" key="5">
    <source>
        <dbReference type="ARBA" id="ARBA00004817"/>
    </source>
</evidence>
<dbReference type="InterPro" id="IPR002701">
    <property type="entry name" value="CM_II_prokaryot"/>
</dbReference>
<dbReference type="InterPro" id="IPR010957">
    <property type="entry name" value="G/b/e-P-prot_chorismate_mutase"/>
</dbReference>
<proteinExistence type="predicted"/>
<feature type="domain" description="Chorismate mutase" evidence="20">
    <location>
        <begin position="5"/>
        <end position="96"/>
    </location>
</feature>
<dbReference type="SUPFAM" id="SSF55021">
    <property type="entry name" value="ACT-like"/>
    <property type="match status" value="1"/>
</dbReference>
<dbReference type="CDD" id="cd04905">
    <property type="entry name" value="ACT_CM-PDT"/>
    <property type="match status" value="1"/>
</dbReference>
<dbReference type="InterPro" id="IPR002912">
    <property type="entry name" value="ACT_dom"/>
</dbReference>
<evidence type="ECO:0000259" key="21">
    <source>
        <dbReference type="PROSITE" id="PS51171"/>
    </source>
</evidence>
<keyword evidence="15" id="KW-0511">Multifunctional enzyme</keyword>
<evidence type="ECO:0000256" key="8">
    <source>
        <dbReference type="ARBA" id="ARBA00014401"/>
    </source>
</evidence>
<dbReference type="Proteomes" id="UP000285310">
    <property type="component" value="Unassembled WGS sequence"/>
</dbReference>
<organism evidence="23 24">
    <name type="scientific">Salinisphaera japonica YTM-1</name>
    <dbReference type="NCBI Taxonomy" id="1209778"/>
    <lineage>
        <taxon>Bacteria</taxon>
        <taxon>Pseudomonadati</taxon>
        <taxon>Pseudomonadota</taxon>
        <taxon>Gammaproteobacteria</taxon>
        <taxon>Salinisphaerales</taxon>
        <taxon>Salinisphaeraceae</taxon>
        <taxon>Salinisphaera</taxon>
    </lineage>
</organism>
<dbReference type="AlphaFoldDB" id="A0A423PSM2"/>
<dbReference type="NCBIfam" id="NF008865">
    <property type="entry name" value="PRK11898.1"/>
    <property type="match status" value="1"/>
</dbReference>
<evidence type="ECO:0000256" key="11">
    <source>
        <dbReference type="ARBA" id="ARBA00023141"/>
    </source>
</evidence>
<dbReference type="EC" id="5.4.99.5" evidence="6"/>
<keyword evidence="11" id="KW-0057">Aromatic amino acid biosynthesis</keyword>
<dbReference type="FunFam" id="3.40.190.10:FF:000029">
    <property type="entry name" value="Chorismate mutase/Prephenate dehydratase"/>
    <property type="match status" value="1"/>
</dbReference>
<reference evidence="23 24" key="1">
    <citation type="submission" date="2013-10" db="EMBL/GenBank/DDBJ databases">
        <title>Salinisphaera japonica YTM-1 Genome Sequencing.</title>
        <authorList>
            <person name="Lai Q."/>
            <person name="Li C."/>
            <person name="Shao Z."/>
        </authorList>
    </citation>
    <scope>NUCLEOTIDE SEQUENCE [LARGE SCALE GENOMIC DNA]</scope>
    <source>
        <strain evidence="23 24">YTM-1</strain>
    </source>
</reference>
<keyword evidence="13" id="KW-0413">Isomerase</keyword>
<dbReference type="PANTHER" id="PTHR21022:SF19">
    <property type="entry name" value="PREPHENATE DEHYDRATASE-RELATED"/>
    <property type="match status" value="1"/>
</dbReference>
<dbReference type="NCBIfam" id="TIGR01807">
    <property type="entry name" value="CM_P2"/>
    <property type="match status" value="1"/>
</dbReference>
<dbReference type="InterPro" id="IPR036263">
    <property type="entry name" value="Chorismate_II_sf"/>
</dbReference>